<dbReference type="OrthoDB" id="9794601at2"/>
<dbReference type="AlphaFoldDB" id="A0A1H9WVR3"/>
<evidence type="ECO:0000313" key="3">
    <source>
        <dbReference type="EMBL" id="SES37767.1"/>
    </source>
</evidence>
<sequence>MVIIKFSGALGNQLFEYALYKKISMKTPVKADLSNFDKGLEQRKFYLEELDIKLDHSTREDLRKYSFNIPVLNGLKKRLGFINVYNEKESYVFDEEALHIEDGYLDGYWQCPKYFDDIKEDIIKDIRFPELSEDQNEIKKKMEISNSVSIHVRMGDYLKFKDKYGNICSIDYYKKTIDIIKSKVSDPVFYGFSDDIDMASELLSDEDICWIRSNSEDNAYNDMNLMSSCKHNIIANSSFSWWGAYLGTYKDKIVIAPSKWTNTSNRCYIWCDNWIRV</sequence>
<protein>
    <submittedName>
        <fullName evidence="3">Glycosyl transferase family 11</fullName>
    </submittedName>
</protein>
<dbReference type="PANTHER" id="PTHR11927:SF9">
    <property type="entry name" value="L-FUCOSYLTRANSFERASE"/>
    <property type="match status" value="1"/>
</dbReference>
<evidence type="ECO:0000256" key="1">
    <source>
        <dbReference type="ARBA" id="ARBA00022676"/>
    </source>
</evidence>
<organism evidence="3 4">
    <name type="scientific">Butyrivibrio fibrisolvens</name>
    <dbReference type="NCBI Taxonomy" id="831"/>
    <lineage>
        <taxon>Bacteria</taxon>
        <taxon>Bacillati</taxon>
        <taxon>Bacillota</taxon>
        <taxon>Clostridia</taxon>
        <taxon>Lachnospirales</taxon>
        <taxon>Lachnospiraceae</taxon>
        <taxon>Butyrivibrio</taxon>
    </lineage>
</organism>
<name>A0A1H9WVR3_BUTFI</name>
<dbReference type="CDD" id="cd11301">
    <property type="entry name" value="Fut1_Fut2_like"/>
    <property type="match status" value="1"/>
</dbReference>
<dbReference type="Proteomes" id="UP000182584">
    <property type="component" value="Unassembled WGS sequence"/>
</dbReference>
<keyword evidence="2 3" id="KW-0808">Transferase</keyword>
<dbReference type="InterPro" id="IPR002516">
    <property type="entry name" value="Glyco_trans_11"/>
</dbReference>
<gene>
    <name evidence="3" type="ORF">SAMN04487884_13513</name>
</gene>
<dbReference type="RefSeq" id="WP_074758619.1">
    <property type="nucleotide sequence ID" value="NZ_FOGJ01000035.1"/>
</dbReference>
<dbReference type="PANTHER" id="PTHR11927">
    <property type="entry name" value="GALACTOSIDE 2-L-FUCOSYLTRANSFERASE"/>
    <property type="match status" value="1"/>
</dbReference>
<accession>A0A1H9WVR3</accession>
<dbReference type="GO" id="GO:0008107">
    <property type="term" value="F:galactoside 2-alpha-L-fucosyltransferase activity"/>
    <property type="evidence" value="ECO:0007669"/>
    <property type="project" value="InterPro"/>
</dbReference>
<evidence type="ECO:0000256" key="2">
    <source>
        <dbReference type="ARBA" id="ARBA00022679"/>
    </source>
</evidence>
<keyword evidence="1" id="KW-0328">Glycosyltransferase</keyword>
<reference evidence="3 4" key="1">
    <citation type="submission" date="2016-10" db="EMBL/GenBank/DDBJ databases">
        <authorList>
            <person name="de Groot N.N."/>
        </authorList>
    </citation>
    <scope>NUCLEOTIDE SEQUENCE [LARGE SCALE GENOMIC DNA]</scope>
    <source>
        <strain evidence="3 4">AR40</strain>
    </source>
</reference>
<proteinExistence type="predicted"/>
<dbReference type="GO" id="GO:0016020">
    <property type="term" value="C:membrane"/>
    <property type="evidence" value="ECO:0007669"/>
    <property type="project" value="InterPro"/>
</dbReference>
<dbReference type="EMBL" id="FOGJ01000035">
    <property type="protein sequence ID" value="SES37767.1"/>
    <property type="molecule type" value="Genomic_DNA"/>
</dbReference>
<dbReference type="Pfam" id="PF01531">
    <property type="entry name" value="Glyco_transf_11"/>
    <property type="match status" value="1"/>
</dbReference>
<dbReference type="GO" id="GO:0005975">
    <property type="term" value="P:carbohydrate metabolic process"/>
    <property type="evidence" value="ECO:0007669"/>
    <property type="project" value="InterPro"/>
</dbReference>
<evidence type="ECO:0000313" key="4">
    <source>
        <dbReference type="Proteomes" id="UP000182584"/>
    </source>
</evidence>